<dbReference type="RefSeq" id="WP_075067252.1">
    <property type="nucleotide sequence ID" value="NZ_LKAJ02000002.1"/>
</dbReference>
<keyword evidence="4" id="KW-1185">Reference proteome</keyword>
<dbReference type="InterPro" id="IPR036388">
    <property type="entry name" value="WH-like_DNA-bd_sf"/>
</dbReference>
<dbReference type="STRING" id="295108.HT99x_02652"/>
<gene>
    <name evidence="3" type="ORF">HT99x_015375</name>
    <name evidence="2" type="ORF">HT99x_02652</name>
</gene>
<reference evidence="3" key="2">
    <citation type="journal article" date="2016" name="Genome Announc.">
        <title>Draft Genome Sequences of Two Novel Amoeba-Resistant Intranuclear Bacteria, 'Candidatus Berkiella cookevillensis' and 'Candidatus Berkiella aquae'.</title>
        <authorList>
            <person name="Mehari Y.T."/>
            <person name="Arivett B.A."/>
            <person name="Farone A.L."/>
            <person name="Gunderson J.H."/>
            <person name="Farone M.B."/>
        </authorList>
    </citation>
    <scope>NUCLEOTIDE SEQUENCE</scope>
    <source>
        <strain evidence="3">HT99</strain>
    </source>
</reference>
<evidence type="ECO:0000313" key="4">
    <source>
        <dbReference type="Proteomes" id="UP000051497"/>
    </source>
</evidence>
<protein>
    <submittedName>
        <fullName evidence="3">Helix-turn-helix domain-containing protein</fullName>
    </submittedName>
</protein>
<dbReference type="EMBL" id="LKAJ01000014">
    <property type="protein sequence ID" value="KRG20260.1"/>
    <property type="molecule type" value="Genomic_DNA"/>
</dbReference>
<evidence type="ECO:0000256" key="1">
    <source>
        <dbReference type="SAM" id="MobiDB-lite"/>
    </source>
</evidence>
<dbReference type="EMBL" id="LKAJ02000002">
    <property type="protein sequence ID" value="MCS5712819.1"/>
    <property type="molecule type" value="Genomic_DNA"/>
</dbReference>
<organism evidence="2">
    <name type="scientific">Candidatus Berkiella aquae</name>
    <dbReference type="NCBI Taxonomy" id="295108"/>
    <lineage>
        <taxon>Bacteria</taxon>
        <taxon>Pseudomonadati</taxon>
        <taxon>Pseudomonadota</taxon>
        <taxon>Gammaproteobacteria</taxon>
        <taxon>Candidatus Berkiellales</taxon>
        <taxon>Candidatus Berkiellaceae</taxon>
        <taxon>Candidatus Berkiella</taxon>
    </lineage>
</organism>
<dbReference type="SUPFAM" id="SSF46785">
    <property type="entry name" value="Winged helix' DNA-binding domain"/>
    <property type="match status" value="1"/>
</dbReference>
<reference evidence="3" key="3">
    <citation type="submission" date="2021-06" db="EMBL/GenBank/DDBJ databases">
        <title>Genomic Description and Analysis of Intracellular Bacteria, Candidatus Berkiella cookevillensis and Candidatus Berkiella aquae.</title>
        <authorList>
            <person name="Kidane D.T."/>
            <person name="Mehari Y.T."/>
            <person name="Rice F.C."/>
            <person name="Arivett B.A."/>
            <person name="Farone A.L."/>
            <person name="Berk S.G."/>
            <person name="Farone M.B."/>
        </authorList>
    </citation>
    <scope>NUCLEOTIDE SEQUENCE</scope>
    <source>
        <strain evidence="3">HT99</strain>
    </source>
</reference>
<comment type="caution">
    <text evidence="2">The sequence shown here is derived from an EMBL/GenBank/DDBJ whole genome shotgun (WGS) entry which is preliminary data.</text>
</comment>
<reference evidence="2" key="1">
    <citation type="submission" date="2015-09" db="EMBL/GenBank/DDBJ databases">
        <title>Draft Genome Sequences of Two Novel Amoeba-resistant Intranuclear Bacteria, Candidatus Berkiella cookevillensis and Candidatus Berkiella aquae.</title>
        <authorList>
            <person name="Mehari Y.T."/>
            <person name="Arivett B.A."/>
            <person name="Farone A.L."/>
            <person name="Gunderson J.H."/>
            <person name="Farone M.B."/>
        </authorList>
    </citation>
    <scope>NUCLEOTIDE SEQUENCE [LARGE SCALE GENOMIC DNA]</scope>
    <source>
        <strain evidence="2">HT99</strain>
    </source>
</reference>
<evidence type="ECO:0000313" key="2">
    <source>
        <dbReference type="EMBL" id="KRG20260.1"/>
    </source>
</evidence>
<dbReference type="Proteomes" id="UP000051497">
    <property type="component" value="Unassembled WGS sequence"/>
</dbReference>
<sequence length="415" mass="47750">MVETNAARIIRDATQQKFYVIFADVIFEFVSNHRELSSLEKLIWFNLARKSNLDPNYSCRLTHQQIATIVNVSYDTAYRAMRNLKEQGFIKVYFDDSQRINVYTPILPAEGLSAIENASDRGGKSEGPQKNSTILRNNIEVISSDIQRTPSKVVGNPPANTQGSPFKSAGSPPAKMQTLLINNNINNKHNNHNQPEVIRPTAPQDVENADALVCDFKKLQRQYQHLRPTERMRQVNAQFSSDEMQIILTSIIETQKALEIEETRQKRVSVEFQNKLQQAKPLPKERTPHEQAKLVEFEFEGEHYLIEEAVKNQIMYHIPQLYHQQKIKGTAANKSLKTLLKEILYYVAKAGSMLLKPVIQLKRYYIARKICLKGDWERPKGMVLNEAISKENSWHSIKLREMREAKLHLQTVGCH</sequence>
<evidence type="ECO:0000313" key="3">
    <source>
        <dbReference type="EMBL" id="MCS5712819.1"/>
    </source>
</evidence>
<name>A0A0Q9YTJ5_9GAMM</name>
<accession>A0A0Q9YTJ5</accession>
<dbReference type="Gene3D" id="1.10.10.10">
    <property type="entry name" value="Winged helix-like DNA-binding domain superfamily/Winged helix DNA-binding domain"/>
    <property type="match status" value="1"/>
</dbReference>
<feature type="region of interest" description="Disordered" evidence="1">
    <location>
        <begin position="149"/>
        <end position="173"/>
    </location>
</feature>
<dbReference type="InterPro" id="IPR036390">
    <property type="entry name" value="WH_DNA-bd_sf"/>
</dbReference>
<dbReference type="AlphaFoldDB" id="A0A0Q9YTJ5"/>
<proteinExistence type="predicted"/>